<comment type="similarity">
    <text evidence="1">Belongs to the glycosyl hydrolase 25 family.</text>
</comment>
<dbReference type="InterPro" id="IPR002053">
    <property type="entry name" value="Glyco_hydro_25"/>
</dbReference>
<dbReference type="SMART" id="SM00641">
    <property type="entry name" value="Glyco_25"/>
    <property type="match status" value="1"/>
</dbReference>
<dbReference type="InterPro" id="IPR025987">
    <property type="entry name" value="GW_dom"/>
</dbReference>
<evidence type="ECO:0000313" key="8">
    <source>
        <dbReference type="Proteomes" id="UP001597252"/>
    </source>
</evidence>
<reference evidence="8" key="1">
    <citation type="journal article" date="2019" name="Int. J. Syst. Evol. Microbiol.">
        <title>The Global Catalogue of Microorganisms (GCM) 10K type strain sequencing project: providing services to taxonomists for standard genome sequencing and annotation.</title>
        <authorList>
            <consortium name="The Broad Institute Genomics Platform"/>
            <consortium name="The Broad Institute Genome Sequencing Center for Infectious Disease"/>
            <person name="Wu L."/>
            <person name="Ma J."/>
        </authorList>
    </citation>
    <scope>NUCLEOTIDE SEQUENCE [LARGE SCALE GENOMIC DNA]</scope>
    <source>
        <strain evidence="8">CCM 8903</strain>
    </source>
</reference>
<comment type="caution">
    <text evidence="7">The sequence shown here is derived from an EMBL/GenBank/DDBJ whole genome shotgun (WGS) entry which is preliminary data.</text>
</comment>
<dbReference type="SUPFAM" id="SSF51445">
    <property type="entry name" value="(Trans)glycosidases"/>
    <property type="match status" value="1"/>
</dbReference>
<evidence type="ECO:0000256" key="1">
    <source>
        <dbReference type="ARBA" id="ARBA00010646"/>
    </source>
</evidence>
<protein>
    <submittedName>
        <fullName evidence="7">GW dipeptide domain-containing protein</fullName>
    </submittedName>
</protein>
<accession>A0ABW4E6E0</accession>
<feature type="chain" id="PRO_5045182670" evidence="5">
    <location>
        <begin position="24"/>
        <end position="921"/>
    </location>
</feature>
<dbReference type="InterPro" id="IPR017853">
    <property type="entry name" value="GH"/>
</dbReference>
<evidence type="ECO:0000256" key="3">
    <source>
        <dbReference type="ARBA" id="ARBA00022801"/>
    </source>
</evidence>
<sequence length="921" mass="98316">MNKKTAQRSVWGVVGLFSALILANQMNTGTLYPDASTDAAVSTAAATSTASSQTTANSQIKVTNDQVKAAATVAEAAFSLTNQHSNQGVETVTDHSMGTVISDDALKAMTNESGSTSKEHILRMPAGLDEVTAAKWLVVAKKNAEADYQKTGRSQQIIQVAATASTLTFAIGNTSVPSVDAVDVASYQNWMGQAQYNQLKALGVKTVIVKVSESTNYANEYAASQIKYAQNAGLKVAVYHFARFGNAATAAAEANKTAATMRSLGLPKSTLVFADMEASETDTNNVGANLNQYWATLNAAGYTNHGVYTGGLFGSTYANATSGTVGAAKTWFAQYPYTPSKNDLWNTQYGAWQFSSTAYLPGHAGNSLDTSVDYQGLFTSAAKAYDTIKSTKAVNLPGTIDQNSRADGFYSAPYNTNAATATANSNAKAFNGQTVQVLQSATTSRSAAAGNTFYQVRFVNGKTYWTDSRAVKLGSFYGISNRHTVNYTARIKQSGRHDGLYPGGPYKTSLANIYQNSNAPAYDNQIVPVTAEATTATGTYCQIKLNSGQVEWIDKHGLTTDIYDKVTSKKTVALVGKINQSGREDGLYSAPYCTNAATITPNHNALGYNERAVAIIAEATTDRSGSDGNTYYQVRFTNGQTNWINARGVALVTLNQVTSKKTVNMAGTIAQSGRADGLYSAPYYTDVLTITENHNAQAFNGQKVQVVAEATTNRSAAAGNTFYQVKFSNGRLLWLDSRGVKTMGLEAVTNTKTVSYDAKITENGRRDGLYAHPYNSDADSIFSNTDALAYNGRGVKVTAEGTTSQGTYAKVTLPDKTTKWIDVKALTKITYNQVTSTKTVALTGKINQTGRADGLYSAPYYTDALSVLENHNAAGFNGQTVKVLKQAITNRSAAAGNKFYEIQLASGKTYWIDSRGVALSN</sequence>
<dbReference type="InterPro" id="IPR018077">
    <property type="entry name" value="Glyco_hydro_fam25_subgr"/>
</dbReference>
<dbReference type="Proteomes" id="UP001597252">
    <property type="component" value="Unassembled WGS sequence"/>
</dbReference>
<dbReference type="PANTHER" id="PTHR34135:SF2">
    <property type="entry name" value="LYSOZYME"/>
    <property type="match status" value="1"/>
</dbReference>
<evidence type="ECO:0000256" key="2">
    <source>
        <dbReference type="ARBA" id="ARBA00022729"/>
    </source>
</evidence>
<feature type="domain" description="GW" evidence="6">
    <location>
        <begin position="750"/>
        <end position="831"/>
    </location>
</feature>
<feature type="domain" description="GW" evidence="6">
    <location>
        <begin position="481"/>
        <end position="563"/>
    </location>
</feature>
<feature type="domain" description="GW" evidence="6">
    <location>
        <begin position="390"/>
        <end position="476"/>
    </location>
</feature>
<feature type="domain" description="GW" evidence="6">
    <location>
        <begin position="568"/>
        <end position="654"/>
    </location>
</feature>
<organism evidence="7 8">
    <name type="scientific">Lacticaseibacillus baoqingensis</name>
    <dbReference type="NCBI Taxonomy" id="2486013"/>
    <lineage>
        <taxon>Bacteria</taxon>
        <taxon>Bacillati</taxon>
        <taxon>Bacillota</taxon>
        <taxon>Bacilli</taxon>
        <taxon>Lactobacillales</taxon>
        <taxon>Lactobacillaceae</taxon>
        <taxon>Lacticaseibacillus</taxon>
    </lineage>
</organism>
<name>A0ABW4E6E0_9LACO</name>
<feature type="signal peptide" evidence="5">
    <location>
        <begin position="1"/>
        <end position="23"/>
    </location>
</feature>
<feature type="domain" description="GW" evidence="6">
    <location>
        <begin position="836"/>
        <end position="921"/>
    </location>
</feature>
<dbReference type="PANTHER" id="PTHR34135">
    <property type="entry name" value="LYSOZYME"/>
    <property type="match status" value="1"/>
</dbReference>
<keyword evidence="4" id="KW-0326">Glycosidase</keyword>
<dbReference type="RefSeq" id="WP_125749619.1">
    <property type="nucleotide sequence ID" value="NZ_JBHTON010000004.1"/>
</dbReference>
<dbReference type="Gene3D" id="3.20.20.80">
    <property type="entry name" value="Glycosidases"/>
    <property type="match status" value="1"/>
</dbReference>
<evidence type="ECO:0000256" key="4">
    <source>
        <dbReference type="ARBA" id="ARBA00023295"/>
    </source>
</evidence>
<proteinExistence type="inferred from homology"/>
<dbReference type="EMBL" id="JBHTON010000004">
    <property type="protein sequence ID" value="MFD1484005.1"/>
    <property type="molecule type" value="Genomic_DNA"/>
</dbReference>
<keyword evidence="3" id="KW-0378">Hydrolase</keyword>
<dbReference type="Pfam" id="PF13457">
    <property type="entry name" value="GW"/>
    <property type="match status" value="6"/>
</dbReference>
<feature type="domain" description="GW" evidence="6">
    <location>
        <begin position="659"/>
        <end position="745"/>
    </location>
</feature>
<evidence type="ECO:0000259" key="6">
    <source>
        <dbReference type="PROSITE" id="PS51780"/>
    </source>
</evidence>
<keyword evidence="2 5" id="KW-0732">Signal</keyword>
<dbReference type="Gene3D" id="2.30.30.170">
    <property type="match status" value="6"/>
</dbReference>
<dbReference type="PROSITE" id="PS51904">
    <property type="entry name" value="GLYCOSYL_HYDROL_F25_2"/>
    <property type="match status" value="1"/>
</dbReference>
<dbReference type="Pfam" id="PF01183">
    <property type="entry name" value="Glyco_hydro_25"/>
    <property type="match status" value="1"/>
</dbReference>
<dbReference type="PROSITE" id="PS51780">
    <property type="entry name" value="GW"/>
    <property type="match status" value="6"/>
</dbReference>
<gene>
    <name evidence="7" type="ORF">ACFQ5J_01910</name>
</gene>
<evidence type="ECO:0000313" key="7">
    <source>
        <dbReference type="EMBL" id="MFD1484005.1"/>
    </source>
</evidence>
<dbReference type="SUPFAM" id="SSF82057">
    <property type="entry name" value="Prokaryotic SH3-related domain"/>
    <property type="match status" value="6"/>
</dbReference>
<evidence type="ECO:0000256" key="5">
    <source>
        <dbReference type="SAM" id="SignalP"/>
    </source>
</evidence>
<dbReference type="InterPro" id="IPR038200">
    <property type="entry name" value="GW_dom_sf"/>
</dbReference>
<keyword evidence="8" id="KW-1185">Reference proteome</keyword>